<evidence type="ECO:0000313" key="1">
    <source>
        <dbReference type="EMBL" id="CAG8850043.1"/>
    </source>
</evidence>
<comment type="caution">
    <text evidence="1">The sequence shown here is derived from an EMBL/GenBank/DDBJ whole genome shotgun (WGS) entry which is preliminary data.</text>
</comment>
<sequence length="111" mass="12561">NLEKANESATSIFLQLSDKIDNAETKNEELKPEHGKDGSQALVKSEVRKAIPEAKCSDEALRKRIERSEKVYKLFNSIGKENISRIKSIPPGFILNLTKDEKDYVMAEILK</sequence>
<protein>
    <submittedName>
        <fullName evidence="1">30804_t:CDS:1</fullName>
    </submittedName>
</protein>
<gene>
    <name evidence="1" type="ORF">GMARGA_LOCUS40011</name>
</gene>
<name>A0ABN7X943_GIGMA</name>
<evidence type="ECO:0000313" key="2">
    <source>
        <dbReference type="Proteomes" id="UP000789901"/>
    </source>
</evidence>
<keyword evidence="2" id="KW-1185">Reference proteome</keyword>
<accession>A0ABN7X943</accession>
<organism evidence="1 2">
    <name type="scientific">Gigaspora margarita</name>
    <dbReference type="NCBI Taxonomy" id="4874"/>
    <lineage>
        <taxon>Eukaryota</taxon>
        <taxon>Fungi</taxon>
        <taxon>Fungi incertae sedis</taxon>
        <taxon>Mucoromycota</taxon>
        <taxon>Glomeromycotina</taxon>
        <taxon>Glomeromycetes</taxon>
        <taxon>Diversisporales</taxon>
        <taxon>Gigasporaceae</taxon>
        <taxon>Gigaspora</taxon>
    </lineage>
</organism>
<dbReference type="EMBL" id="CAJVQB010099240">
    <property type="protein sequence ID" value="CAG8850043.1"/>
    <property type="molecule type" value="Genomic_DNA"/>
</dbReference>
<reference evidence="1 2" key="1">
    <citation type="submission" date="2021-06" db="EMBL/GenBank/DDBJ databases">
        <authorList>
            <person name="Kallberg Y."/>
            <person name="Tangrot J."/>
            <person name="Rosling A."/>
        </authorList>
    </citation>
    <scope>NUCLEOTIDE SEQUENCE [LARGE SCALE GENOMIC DNA]</scope>
    <source>
        <strain evidence="1 2">120-4 pot B 10/14</strain>
    </source>
</reference>
<feature type="non-terminal residue" evidence="1">
    <location>
        <position position="1"/>
    </location>
</feature>
<dbReference type="Proteomes" id="UP000789901">
    <property type="component" value="Unassembled WGS sequence"/>
</dbReference>
<proteinExistence type="predicted"/>